<proteinExistence type="predicted"/>
<dbReference type="AlphaFoldDB" id="R3U116"/>
<dbReference type="EMBL" id="AJAU01000013">
    <property type="protein sequence ID" value="EOL47098.1"/>
    <property type="molecule type" value="Genomic_DNA"/>
</dbReference>
<sequence length="114" mass="13412">MKKKMISASLVVIFIGIVGFITVSEAVGRVENNQMNTIEMGPRHGHYRDSRDNKQDELEQKVNANELTKEKVEDIQTEWQKSDDSMYDRRETSRWKHMRGTNLRNHGRMNNSCW</sequence>
<feature type="compositionally biased region" description="Basic and acidic residues" evidence="1">
    <location>
        <begin position="47"/>
        <end position="57"/>
    </location>
</feature>
<evidence type="ECO:0000256" key="1">
    <source>
        <dbReference type="SAM" id="MobiDB-lite"/>
    </source>
</evidence>
<comment type="caution">
    <text evidence="2">The sequence shown here is derived from an EMBL/GenBank/DDBJ whole genome shotgun (WGS) entry which is preliminary data.</text>
</comment>
<reference evidence="2 3" key="1">
    <citation type="submission" date="2013-02" db="EMBL/GenBank/DDBJ databases">
        <title>The Genome Sequence of Enterococcus caccae BAA-1240.</title>
        <authorList>
            <consortium name="The Broad Institute Genome Sequencing Platform"/>
            <consortium name="The Broad Institute Genome Sequencing Center for Infectious Disease"/>
            <person name="Earl A.M."/>
            <person name="Gilmore M.S."/>
            <person name="Lebreton F."/>
            <person name="Walker B."/>
            <person name="Young S.K."/>
            <person name="Zeng Q."/>
            <person name="Gargeya S."/>
            <person name="Fitzgerald M."/>
            <person name="Haas B."/>
            <person name="Abouelleil A."/>
            <person name="Alvarado L."/>
            <person name="Arachchi H.M."/>
            <person name="Berlin A.M."/>
            <person name="Chapman S.B."/>
            <person name="Dewar J."/>
            <person name="Goldberg J."/>
            <person name="Griggs A."/>
            <person name="Gujja S."/>
            <person name="Hansen M."/>
            <person name="Howarth C."/>
            <person name="Imamovic A."/>
            <person name="Larimer J."/>
            <person name="McCowan C."/>
            <person name="Murphy C."/>
            <person name="Neiman D."/>
            <person name="Pearson M."/>
            <person name="Priest M."/>
            <person name="Roberts A."/>
            <person name="Saif S."/>
            <person name="Shea T."/>
            <person name="Sisk P."/>
            <person name="Sykes S."/>
            <person name="Wortman J."/>
            <person name="Nusbaum C."/>
            <person name="Birren B."/>
        </authorList>
    </citation>
    <scope>NUCLEOTIDE SEQUENCE [LARGE SCALE GENOMIC DNA]</scope>
    <source>
        <strain evidence="2 3">ATCC BAA-1240</strain>
    </source>
</reference>
<accession>R3U116</accession>
<feature type="region of interest" description="Disordered" evidence="1">
    <location>
        <begin position="37"/>
        <end position="57"/>
    </location>
</feature>
<dbReference type="PATRIC" id="fig|1158612.3.peg.1184"/>
<dbReference type="STRING" id="317735.RU98_GL001660"/>
<gene>
    <name evidence="2" type="ORF">UC7_01195</name>
</gene>
<dbReference type="RefSeq" id="WP_010771336.1">
    <property type="nucleotide sequence ID" value="NZ_KB946333.1"/>
</dbReference>
<evidence type="ECO:0000313" key="2">
    <source>
        <dbReference type="EMBL" id="EOL47098.1"/>
    </source>
</evidence>
<protein>
    <submittedName>
        <fullName evidence="2">Uncharacterized protein</fullName>
    </submittedName>
</protein>
<keyword evidence="3" id="KW-1185">Reference proteome</keyword>
<dbReference type="eggNOG" id="ENOG5030BE9">
    <property type="taxonomic scope" value="Bacteria"/>
</dbReference>
<name>R3U116_9ENTE</name>
<dbReference type="Proteomes" id="UP000013840">
    <property type="component" value="Unassembled WGS sequence"/>
</dbReference>
<organism evidence="2 3">
    <name type="scientific">Enterococcus caccae ATCC BAA-1240</name>
    <dbReference type="NCBI Taxonomy" id="1158612"/>
    <lineage>
        <taxon>Bacteria</taxon>
        <taxon>Bacillati</taxon>
        <taxon>Bacillota</taxon>
        <taxon>Bacilli</taxon>
        <taxon>Lactobacillales</taxon>
        <taxon>Enterococcaceae</taxon>
        <taxon>Enterococcus</taxon>
    </lineage>
</organism>
<evidence type="ECO:0000313" key="3">
    <source>
        <dbReference type="Proteomes" id="UP000013840"/>
    </source>
</evidence>